<dbReference type="GO" id="GO:0016036">
    <property type="term" value="P:cellular response to phosphate starvation"/>
    <property type="evidence" value="ECO:0007669"/>
    <property type="project" value="TreeGrafter"/>
</dbReference>
<dbReference type="EC" id="2.7.13.3" evidence="3"/>
<dbReference type="InterPro" id="IPR004358">
    <property type="entry name" value="Sig_transdc_His_kin-like_C"/>
</dbReference>
<dbReference type="SUPFAM" id="SSF55874">
    <property type="entry name" value="ATPase domain of HSP90 chaperone/DNA topoisomerase II/histidine kinase"/>
    <property type="match status" value="1"/>
</dbReference>
<comment type="caution">
    <text evidence="11">The sequence shown here is derived from an EMBL/GenBank/DDBJ whole genome shotgun (WGS) entry which is preliminary data.</text>
</comment>
<sequence>MKTINNKIKNIFIGVSIGIMILVLLFVNLTVNSNFKEYLKNNQSKRNERIVDYLQKVYKEENAWRPDSGIEMMHEAYMSNFCLTLYDKNKNIIWGMNPKDLKNEDYREAMLSHVQSGNYISERYELKDNDKIIGYIDVGHYSTILMSQEDIKFQVDINKSIIASAVIAIILSIILSKFVSKEFTEPIKKVADISVKLSNGNLDAQCLIETDIKELGELKNSINRLGEKLKYQDVLRKRLVSDISHELRTPLNVLQNNLEAMIDGIFPITNERLESLNDEVIRFASLLNNLKVLKNFEDDSKKLNFKVISLKKLIYTIYEDFKLYSKEKGVTLNFESFIEEEDYILGDEGSLRQVFINILSNAIKFSKEKGKVEIILRKNKENLTVEISDDGMGIQEEDLPFIFERFYRGDKSREETEGSGIGLTITKSILNLHSADIEVKSKENIGTTFIVNFKNI</sequence>
<evidence type="ECO:0000256" key="8">
    <source>
        <dbReference type="SAM" id="Phobius"/>
    </source>
</evidence>
<dbReference type="CDD" id="cd06225">
    <property type="entry name" value="HAMP"/>
    <property type="match status" value="1"/>
</dbReference>
<dbReference type="CDD" id="cd00075">
    <property type="entry name" value="HATPase"/>
    <property type="match status" value="1"/>
</dbReference>
<dbReference type="SMART" id="SM00388">
    <property type="entry name" value="HisKA"/>
    <property type="match status" value="1"/>
</dbReference>
<keyword evidence="8" id="KW-1133">Transmembrane helix</keyword>
<organism evidence="11 12">
    <name type="scientific">Clostridium argentinense CDC 2741</name>
    <dbReference type="NCBI Taxonomy" id="1418104"/>
    <lineage>
        <taxon>Bacteria</taxon>
        <taxon>Bacillati</taxon>
        <taxon>Bacillota</taxon>
        <taxon>Clostridia</taxon>
        <taxon>Eubacteriales</taxon>
        <taxon>Clostridiaceae</taxon>
        <taxon>Clostridium</taxon>
    </lineage>
</organism>
<keyword evidence="6" id="KW-0418">Kinase</keyword>
<name>A0A0C1UJY5_9CLOT</name>
<dbReference type="PROSITE" id="PS50109">
    <property type="entry name" value="HIS_KIN"/>
    <property type="match status" value="1"/>
</dbReference>
<protein>
    <recommendedName>
        <fullName evidence="3">histidine kinase</fullName>
        <ecNumber evidence="3">2.7.13.3</ecNumber>
    </recommendedName>
</protein>
<gene>
    <name evidence="11" type="ORF">U732_3165</name>
</gene>
<dbReference type="PROSITE" id="PS50885">
    <property type="entry name" value="HAMP"/>
    <property type="match status" value="1"/>
</dbReference>
<evidence type="ECO:0000256" key="5">
    <source>
        <dbReference type="ARBA" id="ARBA00022679"/>
    </source>
</evidence>
<dbReference type="InterPro" id="IPR050351">
    <property type="entry name" value="BphY/WalK/GraS-like"/>
</dbReference>
<dbReference type="InterPro" id="IPR003660">
    <property type="entry name" value="HAMP_dom"/>
</dbReference>
<comment type="catalytic activity">
    <reaction evidence="1">
        <text>ATP + protein L-histidine = ADP + protein N-phospho-L-histidine.</text>
        <dbReference type="EC" id="2.7.13.3"/>
    </reaction>
</comment>
<dbReference type="InterPro" id="IPR005467">
    <property type="entry name" value="His_kinase_dom"/>
</dbReference>
<keyword evidence="5" id="KW-0808">Transferase</keyword>
<feature type="domain" description="Histidine kinase" evidence="9">
    <location>
        <begin position="242"/>
        <end position="456"/>
    </location>
</feature>
<dbReference type="Proteomes" id="UP000031366">
    <property type="component" value="Unassembled WGS sequence"/>
</dbReference>
<dbReference type="CDD" id="cd00082">
    <property type="entry name" value="HisKA"/>
    <property type="match status" value="1"/>
</dbReference>
<dbReference type="Gene3D" id="1.10.287.130">
    <property type="match status" value="1"/>
</dbReference>
<evidence type="ECO:0000256" key="1">
    <source>
        <dbReference type="ARBA" id="ARBA00000085"/>
    </source>
</evidence>
<dbReference type="Gene3D" id="3.30.565.10">
    <property type="entry name" value="Histidine kinase-like ATPase, C-terminal domain"/>
    <property type="match status" value="1"/>
</dbReference>
<evidence type="ECO:0000259" key="9">
    <source>
        <dbReference type="PROSITE" id="PS50109"/>
    </source>
</evidence>
<dbReference type="InterPro" id="IPR003594">
    <property type="entry name" value="HATPase_dom"/>
</dbReference>
<dbReference type="SMART" id="SM00387">
    <property type="entry name" value="HATPase_c"/>
    <property type="match status" value="1"/>
</dbReference>
<dbReference type="GO" id="GO:0000155">
    <property type="term" value="F:phosphorelay sensor kinase activity"/>
    <property type="evidence" value="ECO:0007669"/>
    <property type="project" value="InterPro"/>
</dbReference>
<evidence type="ECO:0000313" key="11">
    <source>
        <dbReference type="EMBL" id="KIE47595.1"/>
    </source>
</evidence>
<evidence type="ECO:0000256" key="7">
    <source>
        <dbReference type="ARBA" id="ARBA00023012"/>
    </source>
</evidence>
<dbReference type="PANTHER" id="PTHR45453">
    <property type="entry name" value="PHOSPHATE REGULON SENSOR PROTEIN PHOR"/>
    <property type="match status" value="1"/>
</dbReference>
<evidence type="ECO:0000256" key="6">
    <source>
        <dbReference type="ARBA" id="ARBA00022777"/>
    </source>
</evidence>
<keyword evidence="4" id="KW-0597">Phosphoprotein</keyword>
<accession>A0A0C1UJY5</accession>
<dbReference type="EMBL" id="AYSO01000014">
    <property type="protein sequence ID" value="KIE47595.1"/>
    <property type="molecule type" value="Genomic_DNA"/>
</dbReference>
<dbReference type="STRING" id="29341.RSJ17_09495"/>
<dbReference type="Gene3D" id="6.10.340.10">
    <property type="match status" value="1"/>
</dbReference>
<comment type="subcellular location">
    <subcellularLocation>
        <location evidence="2">Membrane</location>
    </subcellularLocation>
</comment>
<dbReference type="InterPro" id="IPR036097">
    <property type="entry name" value="HisK_dim/P_sf"/>
</dbReference>
<dbReference type="GO" id="GO:0005886">
    <property type="term" value="C:plasma membrane"/>
    <property type="evidence" value="ECO:0007669"/>
    <property type="project" value="TreeGrafter"/>
</dbReference>
<evidence type="ECO:0000259" key="10">
    <source>
        <dbReference type="PROSITE" id="PS50885"/>
    </source>
</evidence>
<dbReference type="GO" id="GO:0004721">
    <property type="term" value="F:phosphoprotein phosphatase activity"/>
    <property type="evidence" value="ECO:0007669"/>
    <property type="project" value="TreeGrafter"/>
</dbReference>
<evidence type="ECO:0000313" key="12">
    <source>
        <dbReference type="Proteomes" id="UP000031366"/>
    </source>
</evidence>
<proteinExistence type="predicted"/>
<dbReference type="InterPro" id="IPR036890">
    <property type="entry name" value="HATPase_C_sf"/>
</dbReference>
<feature type="transmembrane region" description="Helical" evidence="8">
    <location>
        <begin position="12"/>
        <end position="31"/>
    </location>
</feature>
<dbReference type="SUPFAM" id="SSF47384">
    <property type="entry name" value="Homodimeric domain of signal transducing histidine kinase"/>
    <property type="match status" value="1"/>
</dbReference>
<keyword evidence="8" id="KW-0812">Transmembrane</keyword>
<reference evidence="11 12" key="1">
    <citation type="journal article" date="2015" name="Infect. Genet. Evol.">
        <title>Genomic sequences of six botulinum neurotoxin-producing strains representing three clostridial species illustrate the mobility and diversity of botulinum neurotoxin genes.</title>
        <authorList>
            <person name="Smith T.J."/>
            <person name="Hill K.K."/>
            <person name="Xie G."/>
            <person name="Foley B.T."/>
            <person name="Williamson C.H."/>
            <person name="Foster J.T."/>
            <person name="Johnson S.L."/>
            <person name="Chertkov O."/>
            <person name="Teshima H."/>
            <person name="Gibbons H.S."/>
            <person name="Johnsky L.A."/>
            <person name="Karavis M.A."/>
            <person name="Smith L.A."/>
        </authorList>
    </citation>
    <scope>NUCLEOTIDE SEQUENCE [LARGE SCALE GENOMIC DNA]</scope>
    <source>
        <strain evidence="11 12">CDC 2741</strain>
    </source>
</reference>
<dbReference type="RefSeq" id="WP_039631652.1">
    <property type="nucleotide sequence ID" value="NZ_AYSO01000014.1"/>
</dbReference>
<evidence type="ECO:0000256" key="2">
    <source>
        <dbReference type="ARBA" id="ARBA00004370"/>
    </source>
</evidence>
<dbReference type="OrthoDB" id="9813151at2"/>
<keyword evidence="12" id="KW-1185">Reference proteome</keyword>
<dbReference type="FunFam" id="3.30.565.10:FF:000006">
    <property type="entry name" value="Sensor histidine kinase WalK"/>
    <property type="match status" value="1"/>
</dbReference>
<evidence type="ECO:0000256" key="3">
    <source>
        <dbReference type="ARBA" id="ARBA00012438"/>
    </source>
</evidence>
<keyword evidence="8" id="KW-0472">Membrane</keyword>
<dbReference type="InterPro" id="IPR003661">
    <property type="entry name" value="HisK_dim/P_dom"/>
</dbReference>
<dbReference type="PANTHER" id="PTHR45453:SF1">
    <property type="entry name" value="PHOSPHATE REGULON SENSOR PROTEIN PHOR"/>
    <property type="match status" value="1"/>
</dbReference>
<evidence type="ECO:0000256" key="4">
    <source>
        <dbReference type="ARBA" id="ARBA00022553"/>
    </source>
</evidence>
<dbReference type="AlphaFoldDB" id="A0A0C1UJY5"/>
<dbReference type="PRINTS" id="PR00344">
    <property type="entry name" value="BCTRLSENSOR"/>
</dbReference>
<dbReference type="Pfam" id="PF00512">
    <property type="entry name" value="HisKA"/>
    <property type="match status" value="1"/>
</dbReference>
<keyword evidence="7" id="KW-0902">Two-component regulatory system</keyword>
<feature type="domain" description="HAMP" evidence="10">
    <location>
        <begin position="181"/>
        <end position="234"/>
    </location>
</feature>
<dbReference type="Pfam" id="PF02518">
    <property type="entry name" value="HATPase_c"/>
    <property type="match status" value="1"/>
</dbReference>